<accession>A0A8I5SXW3</accession>
<dbReference type="AlphaFoldDB" id="A0A8I5SXW3"/>
<evidence type="ECO:0000313" key="2">
    <source>
        <dbReference type="Proteomes" id="UP000001595"/>
    </source>
</evidence>
<protein>
    <submittedName>
        <fullName evidence="1">Uncharacterized protein</fullName>
    </submittedName>
</protein>
<organism evidence="1 2">
    <name type="scientific">Pongo abelii</name>
    <name type="common">Sumatran orangutan</name>
    <name type="synonym">Pongo pygmaeus abelii</name>
    <dbReference type="NCBI Taxonomy" id="9601"/>
    <lineage>
        <taxon>Eukaryota</taxon>
        <taxon>Metazoa</taxon>
        <taxon>Chordata</taxon>
        <taxon>Craniata</taxon>
        <taxon>Vertebrata</taxon>
        <taxon>Euteleostomi</taxon>
        <taxon>Mammalia</taxon>
        <taxon>Eutheria</taxon>
        <taxon>Euarchontoglires</taxon>
        <taxon>Primates</taxon>
        <taxon>Haplorrhini</taxon>
        <taxon>Catarrhini</taxon>
        <taxon>Hominidae</taxon>
        <taxon>Pongo</taxon>
    </lineage>
</organism>
<evidence type="ECO:0000313" key="1">
    <source>
        <dbReference type="Ensembl" id="ENSPPYP00000025255.1"/>
    </source>
</evidence>
<keyword evidence="2" id="KW-1185">Reference proteome</keyword>
<reference evidence="1 2" key="1">
    <citation type="submission" date="2008-02" db="EMBL/GenBank/DDBJ databases">
        <title>A 6x draft sequence assembly of the Pongo pygmaeus abelii genome.</title>
        <authorList>
            <person name="Wilson R.K."/>
            <person name="Mardis E."/>
        </authorList>
    </citation>
    <scope>NUCLEOTIDE SEQUENCE [LARGE SCALE GENOMIC DNA]</scope>
</reference>
<dbReference type="OMA" id="MSWPTSF"/>
<dbReference type="GeneTree" id="ENSGT00960000189810"/>
<name>A0A8I5SXW3_PONAB</name>
<reference evidence="1" key="3">
    <citation type="submission" date="2025-09" db="UniProtKB">
        <authorList>
            <consortium name="Ensembl"/>
        </authorList>
    </citation>
    <scope>IDENTIFICATION</scope>
</reference>
<sequence length="104" mass="11313">MGWSTSFDSSQWRQFLTPALMVLTPQESRILMPTVASLPEELLLLDPGALASVLRGEGVCNKSGTRRSAGMALPPNLSQPHPKAYSPLLLLRPLYPASQTLQIV</sequence>
<reference evidence="1" key="2">
    <citation type="submission" date="2025-08" db="UniProtKB">
        <authorList>
            <consortium name="Ensembl"/>
        </authorList>
    </citation>
    <scope>IDENTIFICATION</scope>
</reference>
<dbReference type="Ensembl" id="ENSPPYT00000041030.1">
    <property type="protein sequence ID" value="ENSPPYP00000025255.1"/>
    <property type="gene ID" value="ENSPPYG00000033146.1"/>
</dbReference>
<proteinExistence type="predicted"/>
<dbReference type="Proteomes" id="UP000001595">
    <property type="component" value="Chromosome 14"/>
</dbReference>